<evidence type="ECO:0000313" key="5">
    <source>
        <dbReference type="EMBL" id="KAJ8317677.1"/>
    </source>
</evidence>
<dbReference type="InterPro" id="IPR002126">
    <property type="entry name" value="Cadherin-like_dom"/>
</dbReference>
<accession>A0ABQ9FK36</accession>
<keyword evidence="2" id="KW-1133">Transmembrane helix</keyword>
<proteinExistence type="predicted"/>
<dbReference type="CDD" id="cd11304">
    <property type="entry name" value="Cadherin_repeat"/>
    <property type="match status" value="1"/>
</dbReference>
<evidence type="ECO:0000313" key="6">
    <source>
        <dbReference type="Proteomes" id="UP001217089"/>
    </source>
</evidence>
<evidence type="ECO:0000259" key="4">
    <source>
        <dbReference type="PROSITE" id="PS50268"/>
    </source>
</evidence>
<gene>
    <name evidence="5" type="ORF">KUTeg_005581</name>
</gene>
<keyword evidence="6" id="KW-1185">Reference proteome</keyword>
<sequence length="297" mass="31981">MSLQHRKQRTLGLRCLPSIRLIPPTIHNLPDVYSLSEDQATQLLLIAINVTDPGDAVTCSISSAIPNSTPFTLNSGNELYVKNNPGLSYSTVAQYVLTITCTDGKDPVSSTFTVNLIQNMPPTINNLPATTALHEDHLLEQLLYTLNVTDPEGQTITCSVTAPASSPFFVKPISGTSVVKNPGFIVTDHDTVDTVAYSMDCGAYQAYFTMNPTTGNVTMGAGYDLDTGTNPSSVSCSVVVTDGEFNDTATLLITINQVNDNTPQFSSPTYTFYVSSNDGIGQNQQYDNKSRSNSKIL</sequence>
<keyword evidence="3" id="KW-0106">Calcium</keyword>
<dbReference type="EMBL" id="JARBDR010000246">
    <property type="protein sequence ID" value="KAJ8317677.1"/>
    <property type="molecule type" value="Genomic_DNA"/>
</dbReference>
<comment type="caution">
    <text evidence="5">The sequence shown here is derived from an EMBL/GenBank/DDBJ whole genome shotgun (WGS) entry which is preliminary data.</text>
</comment>
<dbReference type="PRINTS" id="PR00205">
    <property type="entry name" value="CADHERIN"/>
</dbReference>
<name>A0ABQ9FK36_TEGGR</name>
<protein>
    <recommendedName>
        <fullName evidence="4">Cadherin domain-containing protein</fullName>
    </recommendedName>
</protein>
<evidence type="ECO:0000256" key="3">
    <source>
        <dbReference type="PROSITE-ProRule" id="PRU00043"/>
    </source>
</evidence>
<dbReference type="Proteomes" id="UP001217089">
    <property type="component" value="Unassembled WGS sequence"/>
</dbReference>
<organism evidence="5 6">
    <name type="scientific">Tegillarca granosa</name>
    <name type="common">Malaysian cockle</name>
    <name type="synonym">Anadara granosa</name>
    <dbReference type="NCBI Taxonomy" id="220873"/>
    <lineage>
        <taxon>Eukaryota</taxon>
        <taxon>Metazoa</taxon>
        <taxon>Spiralia</taxon>
        <taxon>Lophotrochozoa</taxon>
        <taxon>Mollusca</taxon>
        <taxon>Bivalvia</taxon>
        <taxon>Autobranchia</taxon>
        <taxon>Pteriomorphia</taxon>
        <taxon>Arcoida</taxon>
        <taxon>Arcoidea</taxon>
        <taxon>Arcidae</taxon>
        <taxon>Tegillarca</taxon>
    </lineage>
</organism>
<dbReference type="SUPFAM" id="SSF49313">
    <property type="entry name" value="Cadherin-like"/>
    <property type="match status" value="2"/>
</dbReference>
<feature type="domain" description="Cadherin" evidence="4">
    <location>
        <begin position="175"/>
        <end position="265"/>
    </location>
</feature>
<reference evidence="5 6" key="1">
    <citation type="submission" date="2022-12" db="EMBL/GenBank/DDBJ databases">
        <title>Chromosome-level genome of Tegillarca granosa.</title>
        <authorList>
            <person name="Kim J."/>
        </authorList>
    </citation>
    <scope>NUCLEOTIDE SEQUENCE [LARGE SCALE GENOMIC DNA]</scope>
    <source>
        <strain evidence="5">Teg-2019</strain>
        <tissue evidence="5">Adductor muscle</tissue>
    </source>
</reference>
<evidence type="ECO:0000256" key="2">
    <source>
        <dbReference type="ARBA" id="ARBA00022989"/>
    </source>
</evidence>
<keyword evidence="1" id="KW-0812">Transmembrane</keyword>
<dbReference type="PANTHER" id="PTHR24026">
    <property type="entry name" value="FAT ATYPICAL CADHERIN-RELATED"/>
    <property type="match status" value="1"/>
</dbReference>
<dbReference type="PANTHER" id="PTHR24026:SF126">
    <property type="entry name" value="PROTOCADHERIN FAT 4"/>
    <property type="match status" value="1"/>
</dbReference>
<dbReference type="PROSITE" id="PS50268">
    <property type="entry name" value="CADHERIN_2"/>
    <property type="match status" value="1"/>
</dbReference>
<keyword evidence="2" id="KW-0472">Membrane</keyword>
<evidence type="ECO:0000256" key="1">
    <source>
        <dbReference type="ARBA" id="ARBA00022692"/>
    </source>
</evidence>
<dbReference type="SMART" id="SM00112">
    <property type="entry name" value="CA"/>
    <property type="match status" value="2"/>
</dbReference>
<dbReference type="InterPro" id="IPR015919">
    <property type="entry name" value="Cadherin-like_sf"/>
</dbReference>
<dbReference type="Gene3D" id="2.60.40.60">
    <property type="entry name" value="Cadherins"/>
    <property type="match status" value="2"/>
</dbReference>